<protein>
    <recommendedName>
        <fullName evidence="5">Acetyltransferase</fullName>
    </recommendedName>
</protein>
<evidence type="ECO:0000256" key="2">
    <source>
        <dbReference type="SAM" id="MobiDB-lite"/>
    </source>
</evidence>
<dbReference type="InterPro" id="IPR023213">
    <property type="entry name" value="CAT-like_dom_sf"/>
</dbReference>
<feature type="compositionally biased region" description="Polar residues" evidence="2">
    <location>
        <begin position="505"/>
        <end position="514"/>
    </location>
</feature>
<keyword evidence="1" id="KW-0808">Transferase</keyword>
<evidence type="ECO:0008006" key="5">
    <source>
        <dbReference type="Google" id="ProtNLM"/>
    </source>
</evidence>
<dbReference type="Gene3D" id="3.30.559.10">
    <property type="entry name" value="Chloramphenicol acetyltransferase-like domain"/>
    <property type="match status" value="3"/>
</dbReference>
<gene>
    <name evidence="3" type="ORF">QYE76_043482</name>
</gene>
<dbReference type="PANTHER" id="PTHR31896:SF9">
    <property type="entry name" value="OS08G0111500 PROTEIN"/>
    <property type="match status" value="1"/>
</dbReference>
<dbReference type="Proteomes" id="UP001231189">
    <property type="component" value="Unassembled WGS sequence"/>
</dbReference>
<dbReference type="EMBL" id="JAUUTY010000002">
    <property type="protein sequence ID" value="KAK1682634.1"/>
    <property type="molecule type" value="Genomic_DNA"/>
</dbReference>
<accession>A0AAD8TJ23</accession>
<keyword evidence="4" id="KW-1185">Reference proteome</keyword>
<sequence length="527" mass="56665">MGSNEQMGIVAADHVRIVSRRMIKPPSDSEEAVNIHLTPWDLCLLTIDYIQKGILLPKPPAGGVGERLVDTLASSFARALGKSWSLTTAGLSLSCCGAREKALSSSTRWRPASPAAAATESLPVMSAQVTELADGVFISMSMNHSVGDGTAFWEFFNTWSEINRGGVDLQEARTLAPAHQRFFIDTSPVPIRLPFSKLQDVVRRFERPTVQECFFTFSAASIQKLKARANSETDATAVAISSLHALLAHVWRAVSRARRLPPGQETSHSLLIGCRGRVNGIPPGYLGNAAVFGKASSTVGEILDKGLGWTAWQLSRVVASFDEAAMADWLDRWTREPNFVYAGDKSVGGAGAAVATRSSPRFDVFGNDFGWGKPVAVRSGPGNKTDGKVTVFDGGERGESMSLEVCIAPDALQRLLVDEEFMDAVTLYVAHQDPGEEDTPWSREGEKQLDVKKDVELDPTSCEARQGKEEAGRPRTRLTGRQTGPPGPNRDSSLCQPGAIPGLRNPSSVASRSQGRFGPDAPAPGPV</sequence>
<evidence type="ECO:0000313" key="4">
    <source>
        <dbReference type="Proteomes" id="UP001231189"/>
    </source>
</evidence>
<comment type="caution">
    <text evidence="3">The sequence shown here is derived from an EMBL/GenBank/DDBJ whole genome shotgun (WGS) entry which is preliminary data.</text>
</comment>
<dbReference type="PANTHER" id="PTHR31896">
    <property type="entry name" value="FAMILY REGULATORY PROTEIN, PUTATIVE (AFU_ORTHOLOGUE AFUA_3G14730)-RELATED"/>
    <property type="match status" value="1"/>
</dbReference>
<reference evidence="3" key="1">
    <citation type="submission" date="2023-07" db="EMBL/GenBank/DDBJ databases">
        <title>A chromosome-level genome assembly of Lolium multiflorum.</title>
        <authorList>
            <person name="Chen Y."/>
            <person name="Copetti D."/>
            <person name="Kolliker R."/>
            <person name="Studer B."/>
        </authorList>
    </citation>
    <scope>NUCLEOTIDE SEQUENCE</scope>
    <source>
        <strain evidence="3">02402/16</strain>
        <tissue evidence="3">Leaf</tissue>
    </source>
</reference>
<feature type="region of interest" description="Disordered" evidence="2">
    <location>
        <begin position="433"/>
        <end position="527"/>
    </location>
</feature>
<dbReference type="InterPro" id="IPR051283">
    <property type="entry name" value="Sec_Metabolite_Acyltrans"/>
</dbReference>
<evidence type="ECO:0000313" key="3">
    <source>
        <dbReference type="EMBL" id="KAK1682634.1"/>
    </source>
</evidence>
<dbReference type="GO" id="GO:0016747">
    <property type="term" value="F:acyltransferase activity, transferring groups other than amino-acyl groups"/>
    <property type="evidence" value="ECO:0007669"/>
    <property type="project" value="UniProtKB-ARBA"/>
</dbReference>
<proteinExistence type="predicted"/>
<dbReference type="Pfam" id="PF02458">
    <property type="entry name" value="Transferase"/>
    <property type="match status" value="1"/>
</dbReference>
<evidence type="ECO:0000256" key="1">
    <source>
        <dbReference type="ARBA" id="ARBA00022679"/>
    </source>
</evidence>
<name>A0AAD8TJ23_LOLMU</name>
<dbReference type="AlphaFoldDB" id="A0AAD8TJ23"/>
<organism evidence="3 4">
    <name type="scientific">Lolium multiflorum</name>
    <name type="common">Italian ryegrass</name>
    <name type="synonym">Lolium perenne subsp. multiflorum</name>
    <dbReference type="NCBI Taxonomy" id="4521"/>
    <lineage>
        <taxon>Eukaryota</taxon>
        <taxon>Viridiplantae</taxon>
        <taxon>Streptophyta</taxon>
        <taxon>Embryophyta</taxon>
        <taxon>Tracheophyta</taxon>
        <taxon>Spermatophyta</taxon>
        <taxon>Magnoliopsida</taxon>
        <taxon>Liliopsida</taxon>
        <taxon>Poales</taxon>
        <taxon>Poaceae</taxon>
        <taxon>BOP clade</taxon>
        <taxon>Pooideae</taxon>
        <taxon>Poodae</taxon>
        <taxon>Poeae</taxon>
        <taxon>Poeae Chloroplast Group 2 (Poeae type)</taxon>
        <taxon>Loliodinae</taxon>
        <taxon>Loliinae</taxon>
        <taxon>Lolium</taxon>
    </lineage>
</organism>
<feature type="compositionally biased region" description="Basic and acidic residues" evidence="2">
    <location>
        <begin position="440"/>
        <end position="456"/>
    </location>
</feature>